<reference evidence="2" key="1">
    <citation type="journal article" date="2023" name="Comput. Struct. Biotechnol. J.">
        <title>Discovery of a novel marine Bacteroidetes with a rich repertoire of carbohydrate-active enzymes.</title>
        <authorList>
            <person name="Chen B."/>
            <person name="Liu G."/>
            <person name="Chen Q."/>
            <person name="Wang H."/>
            <person name="Liu L."/>
            <person name="Tang K."/>
        </authorList>
    </citation>
    <scope>NUCLEOTIDE SEQUENCE</scope>
    <source>
        <strain evidence="2">TK19036</strain>
    </source>
</reference>
<dbReference type="Pfam" id="PF12650">
    <property type="entry name" value="DUF3784"/>
    <property type="match status" value="1"/>
</dbReference>
<feature type="transmembrane region" description="Helical" evidence="1">
    <location>
        <begin position="76"/>
        <end position="96"/>
    </location>
</feature>
<proteinExistence type="predicted"/>
<keyword evidence="1" id="KW-1133">Transmembrane helix</keyword>
<dbReference type="InterPro" id="IPR017259">
    <property type="entry name" value="UCP037672"/>
</dbReference>
<gene>
    <name evidence="2" type="ORF">K4G66_23320</name>
</gene>
<keyword evidence="1" id="KW-0472">Membrane</keyword>
<accession>A0AA49GJE9</accession>
<dbReference type="AlphaFoldDB" id="A0AA49GJE9"/>
<reference evidence="2" key="2">
    <citation type="journal article" date="2024" name="Antonie Van Leeuwenhoek">
        <title>Roseihalotalea indica gen. nov., sp. nov., a halophilic Bacteroidetes from mesopelagic Southwest Indian Ocean with higher carbohydrate metabolic potential.</title>
        <authorList>
            <person name="Chen B."/>
            <person name="Zhang M."/>
            <person name="Lin D."/>
            <person name="Ye J."/>
            <person name="Tang K."/>
        </authorList>
    </citation>
    <scope>NUCLEOTIDE SEQUENCE</scope>
    <source>
        <strain evidence="2">TK19036</strain>
    </source>
</reference>
<feature type="transmembrane region" description="Helical" evidence="1">
    <location>
        <begin position="51"/>
        <end position="70"/>
    </location>
</feature>
<feature type="transmembrane region" description="Helical" evidence="1">
    <location>
        <begin position="6"/>
        <end position="22"/>
    </location>
</feature>
<name>A0AA49GJE9_9BACT</name>
<sequence>MLYFIHLASGMLLILLGVTIHHKRKYNWIAGYNTMTDEERKNFDVKGFARLMRTVFVISGATMMIFSTLLVRYHFINTSLLVSFIAVLGATLYLTYRSDEFDRRKVSS</sequence>
<protein>
    <submittedName>
        <fullName evidence="2">DUF3784 domain-containing protein</fullName>
    </submittedName>
</protein>
<dbReference type="EMBL" id="CP120682">
    <property type="protein sequence ID" value="WKN35312.1"/>
    <property type="molecule type" value="Genomic_DNA"/>
</dbReference>
<evidence type="ECO:0000313" key="2">
    <source>
        <dbReference type="EMBL" id="WKN35312.1"/>
    </source>
</evidence>
<keyword evidence="1" id="KW-0812">Transmembrane</keyword>
<evidence type="ECO:0000256" key="1">
    <source>
        <dbReference type="SAM" id="Phobius"/>
    </source>
</evidence>
<organism evidence="2">
    <name type="scientific">Roseihalotalea indica</name>
    <dbReference type="NCBI Taxonomy" id="2867963"/>
    <lineage>
        <taxon>Bacteria</taxon>
        <taxon>Pseudomonadati</taxon>
        <taxon>Bacteroidota</taxon>
        <taxon>Cytophagia</taxon>
        <taxon>Cytophagales</taxon>
        <taxon>Catalimonadaceae</taxon>
        <taxon>Roseihalotalea</taxon>
    </lineage>
</organism>